<dbReference type="CDD" id="cd00833">
    <property type="entry name" value="PKS"/>
    <property type="match status" value="1"/>
</dbReference>
<dbReference type="InterPro" id="IPR049552">
    <property type="entry name" value="PKS_DH_N"/>
</dbReference>
<dbReference type="SMART" id="SM00823">
    <property type="entry name" value="PKS_PP"/>
    <property type="match status" value="1"/>
</dbReference>
<protein>
    <submittedName>
        <fullName evidence="8">Type I polyketide synthase</fullName>
    </submittedName>
</protein>
<dbReference type="Pfam" id="PF21394">
    <property type="entry name" value="Beta-ketacyl_N"/>
    <property type="match status" value="1"/>
</dbReference>
<dbReference type="InterPro" id="IPR020807">
    <property type="entry name" value="PKS_DH"/>
</dbReference>
<proteinExistence type="predicted"/>
<reference evidence="8 9" key="1">
    <citation type="submission" date="2023-01" db="EMBL/GenBank/DDBJ databases">
        <title>Novel diversity within Roseofilum (Cyanobacteria; Desertifilaceae) from marine benthic mats with descriptions of four novel species.</title>
        <authorList>
            <person name="Wang Y."/>
            <person name="Berthold D.E."/>
            <person name="Hu J."/>
            <person name="Lefler F.W."/>
            <person name="Laughinghouse H.D. IV."/>
        </authorList>
    </citation>
    <scope>NUCLEOTIDE SEQUENCE [LARGE SCALE GENOMIC DNA]</scope>
    <source>
        <strain evidence="8 9">BLCC-M143</strain>
    </source>
</reference>
<dbReference type="PROSITE" id="PS52004">
    <property type="entry name" value="KS3_2"/>
    <property type="match status" value="1"/>
</dbReference>
<dbReference type="PROSITE" id="PS52019">
    <property type="entry name" value="PKS_MFAS_DH"/>
    <property type="match status" value="1"/>
</dbReference>
<dbReference type="Pfam" id="PF22621">
    <property type="entry name" value="CurL-like_PKS_C"/>
    <property type="match status" value="1"/>
</dbReference>
<dbReference type="EMBL" id="JAQOSQ010000007">
    <property type="protein sequence ID" value="MDJ1183277.1"/>
    <property type="molecule type" value="Genomic_DNA"/>
</dbReference>
<name>A0ABT7BWT3_9CYAN</name>
<feature type="region of interest" description="C-terminal hotdog fold" evidence="4">
    <location>
        <begin position="1086"/>
        <end position="1242"/>
    </location>
</feature>
<dbReference type="CDD" id="cd08955">
    <property type="entry name" value="KR_2_FAS_SDR_x"/>
    <property type="match status" value="1"/>
</dbReference>
<dbReference type="Gene3D" id="1.10.1200.10">
    <property type="entry name" value="ACP-like"/>
    <property type="match status" value="1"/>
</dbReference>
<evidence type="ECO:0000256" key="3">
    <source>
        <dbReference type="ARBA" id="ARBA00022679"/>
    </source>
</evidence>
<dbReference type="InterPro" id="IPR020806">
    <property type="entry name" value="PKS_PP-bd"/>
</dbReference>
<dbReference type="InterPro" id="IPR016036">
    <property type="entry name" value="Malonyl_transacylase_ACP-bd"/>
</dbReference>
<dbReference type="InterPro" id="IPR014030">
    <property type="entry name" value="Ketoacyl_synth_N"/>
</dbReference>
<dbReference type="RefSeq" id="WP_283757932.1">
    <property type="nucleotide sequence ID" value="NZ_JAQOSQ010000007.1"/>
</dbReference>
<evidence type="ECO:0000259" key="6">
    <source>
        <dbReference type="PROSITE" id="PS52004"/>
    </source>
</evidence>
<dbReference type="InterPro" id="IPR049900">
    <property type="entry name" value="PKS_mFAS_DH"/>
</dbReference>
<dbReference type="InterPro" id="IPR049490">
    <property type="entry name" value="C883_1060-like_KR_N"/>
</dbReference>
<dbReference type="InterPro" id="IPR057326">
    <property type="entry name" value="KR_dom"/>
</dbReference>
<dbReference type="InterPro" id="IPR050091">
    <property type="entry name" value="PKS_NRPS_Biosynth_Enz"/>
</dbReference>
<dbReference type="SMART" id="SM00827">
    <property type="entry name" value="PKS_AT"/>
    <property type="match status" value="1"/>
</dbReference>
<feature type="active site" description="Proton donor; for dehydratase activity" evidence="4">
    <location>
        <position position="1149"/>
    </location>
</feature>
<dbReference type="PROSITE" id="PS50075">
    <property type="entry name" value="CARRIER"/>
    <property type="match status" value="1"/>
</dbReference>
<feature type="region of interest" description="N-terminal hotdog fold" evidence="4">
    <location>
        <begin position="943"/>
        <end position="1070"/>
    </location>
</feature>
<dbReference type="Pfam" id="PF02801">
    <property type="entry name" value="Ketoacyl-synt_C"/>
    <property type="match status" value="1"/>
</dbReference>
<evidence type="ECO:0000259" key="7">
    <source>
        <dbReference type="PROSITE" id="PS52019"/>
    </source>
</evidence>
<dbReference type="SUPFAM" id="SSF51735">
    <property type="entry name" value="NAD(P)-binding Rossmann-fold domains"/>
    <property type="match status" value="2"/>
</dbReference>
<keyword evidence="1" id="KW-0596">Phosphopantetheine</keyword>
<dbReference type="InterPro" id="IPR016039">
    <property type="entry name" value="Thiolase-like"/>
</dbReference>
<feature type="domain" description="PKS/mFAS DH" evidence="7">
    <location>
        <begin position="943"/>
        <end position="1242"/>
    </location>
</feature>
<evidence type="ECO:0000313" key="9">
    <source>
        <dbReference type="Proteomes" id="UP001232992"/>
    </source>
</evidence>
<accession>A0ABT7BWT3</accession>
<evidence type="ECO:0000259" key="5">
    <source>
        <dbReference type="PROSITE" id="PS50075"/>
    </source>
</evidence>
<dbReference type="InterPro" id="IPR049551">
    <property type="entry name" value="PKS_DH_C"/>
</dbReference>
<dbReference type="Pfam" id="PF21089">
    <property type="entry name" value="PKS_DH_N"/>
    <property type="match status" value="1"/>
</dbReference>
<dbReference type="SUPFAM" id="SSF55048">
    <property type="entry name" value="Probable ACP-binding domain of malonyl-CoA ACP transacylase"/>
    <property type="match status" value="1"/>
</dbReference>
<dbReference type="PROSITE" id="PS00606">
    <property type="entry name" value="KS3_1"/>
    <property type="match status" value="1"/>
</dbReference>
<dbReference type="SUPFAM" id="SSF52151">
    <property type="entry name" value="FabD/lysophospholipase-like"/>
    <property type="match status" value="1"/>
</dbReference>
<feature type="domain" description="Carrier" evidence="5">
    <location>
        <begin position="1762"/>
        <end position="1837"/>
    </location>
</feature>
<dbReference type="SMART" id="SM01294">
    <property type="entry name" value="PKS_PP_betabranch"/>
    <property type="match status" value="1"/>
</dbReference>
<dbReference type="Gene3D" id="3.30.70.3290">
    <property type="match status" value="1"/>
</dbReference>
<dbReference type="Gene3D" id="3.40.47.10">
    <property type="match status" value="1"/>
</dbReference>
<dbReference type="Pfam" id="PF08659">
    <property type="entry name" value="KR"/>
    <property type="match status" value="1"/>
</dbReference>
<dbReference type="Gene3D" id="3.40.50.720">
    <property type="entry name" value="NAD(P)-binding Rossmann-like Domain"/>
    <property type="match status" value="1"/>
</dbReference>
<keyword evidence="3" id="KW-0808">Transferase</keyword>
<organism evidence="8 9">
    <name type="scientific">Roseofilum casamattae BLCC-M143</name>
    <dbReference type="NCBI Taxonomy" id="3022442"/>
    <lineage>
        <taxon>Bacteria</taxon>
        <taxon>Bacillati</taxon>
        <taxon>Cyanobacteriota</taxon>
        <taxon>Cyanophyceae</taxon>
        <taxon>Desertifilales</taxon>
        <taxon>Desertifilaceae</taxon>
        <taxon>Roseofilum</taxon>
        <taxon>Roseofilum casamattae</taxon>
    </lineage>
</organism>
<dbReference type="Gene3D" id="3.10.129.110">
    <property type="entry name" value="Polyketide synthase dehydratase"/>
    <property type="match status" value="1"/>
</dbReference>
<dbReference type="PANTHER" id="PTHR43775:SF51">
    <property type="entry name" value="INACTIVE PHENOLPHTHIOCEROL SYNTHESIS POLYKETIDE SYNTHASE TYPE I PKS1-RELATED"/>
    <property type="match status" value="1"/>
</dbReference>
<dbReference type="Proteomes" id="UP001232992">
    <property type="component" value="Unassembled WGS sequence"/>
</dbReference>
<dbReference type="Gene3D" id="3.40.366.10">
    <property type="entry name" value="Malonyl-Coenzyme A Acyl Carrier Protein, domain 2"/>
    <property type="match status" value="1"/>
</dbReference>
<dbReference type="SUPFAM" id="SSF53901">
    <property type="entry name" value="Thiolase-like"/>
    <property type="match status" value="1"/>
</dbReference>
<dbReference type="InterPro" id="IPR018201">
    <property type="entry name" value="Ketoacyl_synth_AS"/>
</dbReference>
<dbReference type="InterPro" id="IPR014031">
    <property type="entry name" value="Ketoacyl_synth_C"/>
</dbReference>
<keyword evidence="2" id="KW-0597">Phosphoprotein</keyword>
<dbReference type="InterPro" id="IPR014043">
    <property type="entry name" value="Acyl_transferase_dom"/>
</dbReference>
<dbReference type="InterPro" id="IPR009081">
    <property type="entry name" value="PP-bd_ACP"/>
</dbReference>
<dbReference type="SMART" id="SM00826">
    <property type="entry name" value="PKS_DH"/>
    <property type="match status" value="1"/>
</dbReference>
<dbReference type="Pfam" id="PF00698">
    <property type="entry name" value="Acyl_transf_1"/>
    <property type="match status" value="1"/>
</dbReference>
<dbReference type="InterPro" id="IPR042104">
    <property type="entry name" value="PKS_dehydratase_sf"/>
</dbReference>
<dbReference type="Pfam" id="PF00550">
    <property type="entry name" value="PP-binding"/>
    <property type="match status" value="1"/>
</dbReference>
<dbReference type="PANTHER" id="PTHR43775">
    <property type="entry name" value="FATTY ACID SYNTHASE"/>
    <property type="match status" value="1"/>
</dbReference>
<dbReference type="SUPFAM" id="SSF47336">
    <property type="entry name" value="ACP-like"/>
    <property type="match status" value="1"/>
</dbReference>
<dbReference type="SMART" id="SM00822">
    <property type="entry name" value="PKS_KR"/>
    <property type="match status" value="1"/>
</dbReference>
<evidence type="ECO:0000256" key="1">
    <source>
        <dbReference type="ARBA" id="ARBA00022450"/>
    </source>
</evidence>
<dbReference type="InterPro" id="IPR013968">
    <property type="entry name" value="PKS_KR"/>
</dbReference>
<dbReference type="InterPro" id="IPR016035">
    <property type="entry name" value="Acyl_Trfase/lysoPLipase"/>
</dbReference>
<sequence>MTQQDENLSDIEIDENDIAIVGMSGRFPGAKNLDEFWHNLKNGVESISFLSERQLLKSGIERELLDDPNYVRVSGSISDIDLFDAKFFNYSPREAQEIDPQQRLFLECSWEAIESAGYDPENYDGSIGVYAGSGLPTYLMSHLGEKDFIVLSSKSFEQMVGNDKDYLATRVAYKLNLTGPAINVQTACSTSLVAVHLACQSILNGECDMALAGGISVQVPQEVGYLYQEGMILSPDGHCRAFDANAQGTVFGNGIGVVLLKGLEDAIADGDPIYAVVKGSAINNDGSLKLGYTAPSVEGQASVISEAQAVAGVDPSSISYVEAHGTGTKLGDPIEIEALSRVFSEDTDDKQFCAIGSVKANVGHLNTAAGVVALIKTVLSLKHKVLVPSINYDRPNPQIDFENSPFYVNTELVDWETNGEPRRAGVSSFGVGGTNSHVVLQEPPEVIVEKNKEERPRHVLALSGKTPEALRDLARNYQNYLQNNPDVNLADVCYSANTGRAQFSCKLAVSAADTKELVEKLSISPENGRGGFSSNVVFSQDSSEPAPTGPVISNSGKVAFLFTGQGSQVVDMGLELYLHSDVFRDAIAECDELLDLEPPLLDVLYPNLKQKKRGRKPKKTLLDQTSYTQPALFAVEYALAQVWLSWGIKPDIVMGHSVGEYVAAVIAGVFSLEDGLKLIEARAKLMQELPAGGGMLSAMVSETDLKPILAEYGDKVAVGALNGPQSTVISGKNKVLDAIAATLEEKGIKTKALQVSHAFHSPLMEPMLAEFETIAKELTYDTPEIPLVSNVTGKLADVTIASAQYWVDHVRQPVRFAQSMQTLHQQGYDLFLEVGPQPVLLGMGRKCLPADTGIWLPSLRSGADDWEQILDSLAELYAQGITVDWSAFDEDYYRQKVVVPTYPFQRERHWIEPFASQPSGRAGLQTIWSGNGDLGEPAPTASYPLLGHKFPLPLTEQVRFQTQFSPEFPSYTKDHRYYDKVVVAGASHIVMGWLAAQQALKSDACVLDDIEFTQILGGDDTRTVQVVLEQTAEGEYDYQLISCLAGEENNPDTTWIVHTTAKVRGLAESEREKDTLDLEAIRARCDRNLPSSDYYSAVLDPLDGQFMLGTTFQWTEEAWLGNGEGLIKLKSPATHPEMDEYWPHPGAIDAGIVPVALLSVSRETDNGDGATEPAAYAFTRADSFRILQAIDKNEELWYYTKLDEYATPDQLRGNTYLVTSSGDIVAEYIGIDFRELSRKLLLKSFGLDLDDWYYQLQWQPSESSTEATIEDSGTYAILAPNVEVGDRISAALTEKGYQTILAYPGEKYEQTDAQHYQLRPTAAEDFGQWWETINASDATIRGILHLWGLDGQPIASSNIDNKQELTCASILNLLQGVPSANELPPLWLVTQGGQAVTDDTLVAPEQSLLWGLGKVIPMEHPELQCRCIDLDPKSNSPEQDFIKELLSPTGENQVGYRDGERYALRMASARVESKPVTPTPDGSYLITGGLGALGLAIAENLVSEGAQHLILTGRSTPSESAQQTISALEETGATISVFQADISDKEHVVGLFEQIKKLPALKGVIHAAGLLDDSVLQQMTWERFSKVLAPKVSGTWYLHESTKDLDLDFFACFSSIASMLGSPGQSNYAAANGFMDAIVYTRRSQGLPGISINWGPWANIGLAARMGAQQQNRLADQGIQMIPAEQGLQALTELLGSEQTQAAVFPVNWPQFLIQMGGSNSPPILQEIAGQFDLENLGGGSGPRLREFLEQVKAASGDRRLSLILEYLTTTVAKVLRRSPKDLPDAEEGFFNLGLDSLMTIDLAQKIQNDLGISLSSTATFEYPNIQELTGYVDEVIPKIEVVEEEAEGAVSEIDTERLMQEIAQLSGEELDQSIDEALTELYALI</sequence>
<feature type="active site" description="Proton acceptor; for dehydratase activity" evidence="4">
    <location>
        <position position="975"/>
    </location>
</feature>
<keyword evidence="9" id="KW-1185">Reference proteome</keyword>
<comment type="caution">
    <text evidence="8">The sequence shown here is derived from an EMBL/GenBank/DDBJ whole genome shotgun (WGS) entry which is preliminary data.</text>
</comment>
<dbReference type="SMART" id="SM00825">
    <property type="entry name" value="PKS_KS"/>
    <property type="match status" value="1"/>
</dbReference>
<dbReference type="InterPro" id="IPR001227">
    <property type="entry name" value="Ac_transferase_dom_sf"/>
</dbReference>
<dbReference type="Pfam" id="PF00109">
    <property type="entry name" value="ketoacyl-synt"/>
    <property type="match status" value="1"/>
</dbReference>
<dbReference type="InterPro" id="IPR036291">
    <property type="entry name" value="NAD(P)-bd_dom_sf"/>
</dbReference>
<dbReference type="InterPro" id="IPR020841">
    <property type="entry name" value="PKS_Beta-ketoAc_synthase_dom"/>
</dbReference>
<gene>
    <name evidence="8" type="ORF">PMH09_08710</name>
</gene>
<dbReference type="InterPro" id="IPR036736">
    <property type="entry name" value="ACP-like_sf"/>
</dbReference>
<evidence type="ECO:0000256" key="2">
    <source>
        <dbReference type="ARBA" id="ARBA00022553"/>
    </source>
</evidence>
<evidence type="ECO:0000256" key="4">
    <source>
        <dbReference type="PROSITE-ProRule" id="PRU01363"/>
    </source>
</evidence>
<evidence type="ECO:0000313" key="8">
    <source>
        <dbReference type="EMBL" id="MDJ1183277.1"/>
    </source>
</evidence>
<feature type="domain" description="Ketosynthase family 3 (KS3)" evidence="6">
    <location>
        <begin position="15"/>
        <end position="442"/>
    </location>
</feature>
<dbReference type="Pfam" id="PF14765">
    <property type="entry name" value="PS-DH"/>
    <property type="match status" value="1"/>
</dbReference>